<keyword evidence="2" id="KW-1185">Reference proteome</keyword>
<dbReference type="Gene3D" id="2.60.40.10">
    <property type="entry name" value="Immunoglobulins"/>
    <property type="match status" value="2"/>
</dbReference>
<organism evidence="1 2">
    <name type="scientific">Yeosuana aromativorans</name>
    <dbReference type="NCBI Taxonomy" id="288019"/>
    <lineage>
        <taxon>Bacteria</taxon>
        <taxon>Pseudomonadati</taxon>
        <taxon>Bacteroidota</taxon>
        <taxon>Flavobacteriia</taxon>
        <taxon>Flavobacteriales</taxon>
        <taxon>Flavobacteriaceae</taxon>
        <taxon>Yeosuana</taxon>
    </lineage>
</organism>
<protein>
    <submittedName>
        <fullName evidence="1">Adhesin SprC</fullName>
    </submittedName>
</protein>
<comment type="caution">
    <text evidence="1">The sequence shown here is derived from an EMBL/GenBank/DDBJ whole genome shotgun (WGS) entry which is preliminary data.</text>
</comment>
<evidence type="ECO:0000313" key="1">
    <source>
        <dbReference type="EMBL" id="GGK31873.1"/>
    </source>
</evidence>
<dbReference type="Pfam" id="PF13585">
    <property type="entry name" value="CHU_C"/>
    <property type="match status" value="1"/>
</dbReference>
<name>A0A8J3BV21_9FLAO</name>
<dbReference type="Proteomes" id="UP000612329">
    <property type="component" value="Unassembled WGS sequence"/>
</dbReference>
<evidence type="ECO:0000313" key="2">
    <source>
        <dbReference type="Proteomes" id="UP000612329"/>
    </source>
</evidence>
<reference evidence="1" key="1">
    <citation type="journal article" date="2014" name="Int. J. Syst. Evol. Microbiol.">
        <title>Complete genome sequence of Corynebacterium casei LMG S-19264T (=DSM 44701T), isolated from a smear-ripened cheese.</title>
        <authorList>
            <consortium name="US DOE Joint Genome Institute (JGI-PGF)"/>
            <person name="Walter F."/>
            <person name="Albersmeier A."/>
            <person name="Kalinowski J."/>
            <person name="Ruckert C."/>
        </authorList>
    </citation>
    <scope>NUCLEOTIDE SEQUENCE</scope>
    <source>
        <strain evidence="1">JCM 12862</strain>
    </source>
</reference>
<dbReference type="RefSeq" id="WP_188654232.1">
    <property type="nucleotide sequence ID" value="NZ_BMNR01000007.1"/>
</dbReference>
<gene>
    <name evidence="1" type="primary">sprC</name>
    <name evidence="1" type="ORF">GCM10007962_27770</name>
</gene>
<proteinExistence type="predicted"/>
<dbReference type="InterPro" id="IPR026341">
    <property type="entry name" value="T9SS_type_B"/>
</dbReference>
<dbReference type="InterPro" id="IPR013783">
    <property type="entry name" value="Ig-like_fold"/>
</dbReference>
<dbReference type="AlphaFoldDB" id="A0A8J3BV21"/>
<dbReference type="NCBIfam" id="TIGR04131">
    <property type="entry name" value="Bac_Flav_CTERM"/>
    <property type="match status" value="1"/>
</dbReference>
<accession>A0A8J3BV21</accession>
<reference evidence="1" key="2">
    <citation type="submission" date="2020-09" db="EMBL/GenBank/DDBJ databases">
        <authorList>
            <person name="Sun Q."/>
            <person name="Ohkuma M."/>
        </authorList>
    </citation>
    <scope>NUCLEOTIDE SEQUENCE</scope>
    <source>
        <strain evidence="1">JCM 12862</strain>
    </source>
</reference>
<dbReference type="EMBL" id="BMNR01000007">
    <property type="protein sequence ID" value="GGK31873.1"/>
    <property type="molecule type" value="Genomic_DNA"/>
</dbReference>
<sequence length="479" mass="51620">MRNFTLKKICFFIFLIIAETIHAQIVISTPTLGFSQACASPSFNTYYTTFTFSPDTALGSTNQFIIELSDENGSFTNATTIYTSAQGAVTTSPATLGFSMPTTIAGESFKIRIKSTDPVATSTGSVSFAAYYKIQDTPFTINNLVSTGVYCSGGSYLLTIDNPGDASNDSPLQYSSLTFNWYKETSQTTSVFVASGETLSVNQPGTYFVETNYGSCTSNSYSNRVTVSEASSGTSASVNSSLGNPYCSSLGATTLSTINGNSYQWYKDGKEISGATNQTYVTNESGNYTVTVDLGNCSTNASIDLQNTDFTSSIDVPENNSLYAGETLIVTVTTDATNPEFKWYLNDAIISGATSNSYEVTQIGNYKVVVSQTSGCLSSQEFAFSVNEPFPDVANIPNLISPNGDGVNDTWVIPQAYVSGSNSEVIIMNSQGDVVLKTNDYQNNWPEVELDFKEINPVYYYVITTQNNKTIKGSITVVK</sequence>